<feature type="compositionally biased region" description="Basic and acidic residues" evidence="2">
    <location>
        <begin position="413"/>
        <end position="422"/>
    </location>
</feature>
<dbReference type="OMA" id="CAGRKPT"/>
<name>G3TCZ1_LOXAF</name>
<evidence type="ECO:0000256" key="2">
    <source>
        <dbReference type="SAM" id="MobiDB-lite"/>
    </source>
</evidence>
<feature type="region of interest" description="Disordered" evidence="2">
    <location>
        <begin position="1329"/>
        <end position="1363"/>
    </location>
</feature>
<dbReference type="Ensembl" id="ENSLAFT00000014296.4">
    <property type="protein sequence ID" value="ENSLAFP00000011972.4"/>
    <property type="gene ID" value="ENSLAFG00000014298.4"/>
</dbReference>
<evidence type="ECO:0000259" key="3">
    <source>
        <dbReference type="Pfam" id="PF15308"/>
    </source>
</evidence>
<sequence length="1528" mass="162872">TFVNDVRIPDQKYVTLKLNDVIRFGYDILLAITLAWPPTCPQHEKYTSQLQVGVKGSTPKRGEPLPDHTPYCESSNPRPEKGDRRPGTEAATYRTPLYGQPSWWGEDDGGSPPDDRHQEEPDPERSRGPAQQDRELSGTPAGFRAAVETQGYSFRREPSYFEIPTKESPPPPPPAVRSPEVLPREAPTQDQEPGGGGAAPVVHSHASFTIEFDDCSPGKVKIKGTMSPSSPCAQRWPPGKEAAPAEMVSAETKVADWLVNDPQPANAGLAWGDDRHSTKSDLPIHTPHAGEGKCPVCVPTCTHTWRPRGNKCPTGQPNQAAGEQSPGCSGRSKRDPQELLHNQQAFVIEVSLDEGHTPQEALPSPFTHTPPAEPKADKRTRAPGLADRDRPGVSPAPVRAAGVSAGPQRAGSLKREKTEDRLSGSAPIARAPTRPFGSMGRRSRLAQDFMAQCLREGSPAARPGPDKAPQAPPTPLPPRGASPVAPLPSPPADPQLTKARRQEEDDSLSDAGTYTIETEAQDQEVEEARRMIDQVFGVFESPELSRVSSATFRPVIRDDREEVADASVAQRLALPQEFASRPAAAPQAEHQGPGSPGAQKWVSRWASLADSYSDPGLTEDGAGRRAMEPEVALPSRTRRLLPQLPSERADSPAGPEATRKAGPGLPEPGSEQASPLFGQEDLDPDSLSDASGSDGGRGPELGRGQPPERRRSPEEVLAWTRGQRSPRTLGETAPTSFFISDQNGEAGTTRKPFTAPGEAEGPGQVPPPRVTLPSMQTQNGPCVSTSGRMVIQLHTGRSLEPGGHGPAPSKEALAFVRQESFTKEPASGPPAPGKLPYISSHPLLQDLATARAARSELHSDTHLILKETETALAALEAQLLSKSTEVQGEGGSPLGPPEDSLSGDSDVDTASMASLLSGKNEPSPTTPPAGLQKDKPLATQDPGVSALSSARERLSEKQRHPADPGRGELARRLSTRCGHGPRGSLDWPDEERGSSPTQLPILDAVASDHETPVSAGAGRPGPRRKPVALPPCPATREEQGRGSSSSQKVQQALTRSNSLSTPRPTRASRLRRARLGDASDTEAADGERGTTGNHESAGRPATEQAKKLSRLDILAMPRKRAGSFTGTSEAEATTARSGFSGRSVELYCAGRKPTVAEARAAAKKSAAISTAPRQPFSRARPGSARYPSSSECGARVWAGGTSEPLRPLSRPQTHLQTHPADPLGSGSVHCPGLGTLIPWSKGRQEPVPGPPPVTAPTSSLSMDATRLSQTLVKDVAILAQEIHDVAGDGAPLGSPGPSRSPSLSNVPSTPASTISTREELVQHIPEASLNFQKVPPGALNSQDFDQNMNDSREEPLASKTKPRNREEVIFDNLMLNPVSQLSHAIRENTESLTQKMKILFQNSGHAWEDLEARIKAENEVPILKTSNKEISSILKELRRVQKQLEVINAIVDPSGSLDLLMGNRSLGGLALPGRGRAATQSLSSPSAETVLPARPLRGFPPRVNYGSPGLPDPVFLPDFLPDTQGFLI</sequence>
<feature type="compositionally biased region" description="Basic and acidic residues" evidence="2">
    <location>
        <begin position="113"/>
        <end position="136"/>
    </location>
</feature>
<feature type="region of interest" description="Disordered" evidence="2">
    <location>
        <begin position="50"/>
        <end position="201"/>
    </location>
</feature>
<keyword evidence="5" id="KW-1185">Reference proteome</keyword>
<dbReference type="Gene3D" id="2.60.200.20">
    <property type="match status" value="1"/>
</dbReference>
<feature type="compositionally biased region" description="Polar residues" evidence="2">
    <location>
        <begin position="313"/>
        <end position="322"/>
    </location>
</feature>
<dbReference type="HOGENOM" id="CLU_003940_1_0_1"/>
<feature type="region of interest" description="Disordered" evidence="2">
    <location>
        <begin position="305"/>
        <end position="528"/>
    </location>
</feature>
<dbReference type="InterPro" id="IPR051176">
    <property type="entry name" value="Cent_Immune-Sig_Mod"/>
</dbReference>
<protein>
    <submittedName>
        <fullName evidence="4">Centrosomal protein 170B</fullName>
    </submittedName>
</protein>
<feature type="compositionally biased region" description="Polar residues" evidence="2">
    <location>
        <begin position="733"/>
        <end position="746"/>
    </location>
</feature>
<dbReference type="eggNOG" id="ENOG502QSH8">
    <property type="taxonomic scope" value="Eukaryota"/>
</dbReference>
<dbReference type="PANTHER" id="PTHR15715:SF18">
    <property type="entry name" value="CENTROSOMAL PROTEIN OF 170 KDA PROTEIN B"/>
    <property type="match status" value="1"/>
</dbReference>
<accession>G3TCZ1</accession>
<feature type="region of interest" description="Disordered" evidence="2">
    <location>
        <begin position="574"/>
        <end position="784"/>
    </location>
</feature>
<dbReference type="STRING" id="9785.ENSLAFP00000011972"/>
<feature type="compositionally biased region" description="Basic and acidic residues" evidence="2">
    <location>
        <begin position="78"/>
        <end position="87"/>
    </location>
</feature>
<feature type="compositionally biased region" description="Polar residues" evidence="2">
    <location>
        <begin position="1305"/>
        <end position="1315"/>
    </location>
</feature>
<feature type="compositionally biased region" description="Basic and acidic residues" evidence="2">
    <location>
        <begin position="374"/>
        <end position="391"/>
    </location>
</feature>
<feature type="compositionally biased region" description="Polar residues" evidence="2">
    <location>
        <begin position="1041"/>
        <end position="1059"/>
    </location>
</feature>
<reference evidence="4 5" key="1">
    <citation type="submission" date="2009-06" db="EMBL/GenBank/DDBJ databases">
        <title>The Genome Sequence of Loxodonta africana (African elephant).</title>
        <authorList>
            <person name="Di Palma F."/>
            <person name="Heiman D."/>
            <person name="Young S."/>
            <person name="Johnson J."/>
            <person name="Lander E.S."/>
            <person name="Lindblad-Toh K."/>
        </authorList>
    </citation>
    <scope>NUCLEOTIDE SEQUENCE [LARGE SCALE GENOMIC DNA]</scope>
    <source>
        <strain evidence="4 5">Isolate ISIS603380</strain>
    </source>
</reference>
<feature type="region of interest" description="Disordered" evidence="2">
    <location>
        <begin position="883"/>
        <end position="1113"/>
    </location>
</feature>
<dbReference type="FunCoup" id="G3TCZ1">
    <property type="interactions" value="20"/>
</dbReference>
<evidence type="ECO:0000313" key="4">
    <source>
        <dbReference type="Ensembl" id="ENSLAFP00000011972.4"/>
    </source>
</evidence>
<feature type="region of interest" description="Disordered" evidence="2">
    <location>
        <begin position="1287"/>
        <end position="1315"/>
    </location>
</feature>
<feature type="compositionally biased region" description="Pro residues" evidence="2">
    <location>
        <begin position="470"/>
        <end position="493"/>
    </location>
</feature>
<feature type="compositionally biased region" description="Polar residues" evidence="2">
    <location>
        <begin position="773"/>
        <end position="784"/>
    </location>
</feature>
<feature type="compositionally biased region" description="Basic and acidic residues" evidence="2">
    <location>
        <begin position="950"/>
        <end position="971"/>
    </location>
</feature>
<feature type="domain" description="CEP170 C-terminal" evidence="3">
    <location>
        <begin position="788"/>
        <end position="1462"/>
    </location>
</feature>
<dbReference type="PANTHER" id="PTHR15715">
    <property type="entry name" value="CENTROSOMAL PROTEIN OF 170 KDA"/>
    <property type="match status" value="1"/>
</dbReference>
<reference evidence="4" key="3">
    <citation type="submission" date="2025-09" db="UniProtKB">
        <authorList>
            <consortium name="Ensembl"/>
        </authorList>
    </citation>
    <scope>IDENTIFICATION</scope>
    <source>
        <strain evidence="4">Isolate ISIS603380</strain>
    </source>
</reference>
<reference evidence="4" key="2">
    <citation type="submission" date="2025-08" db="UniProtKB">
        <authorList>
            <consortium name="Ensembl"/>
        </authorList>
    </citation>
    <scope>IDENTIFICATION</scope>
    <source>
        <strain evidence="4">Isolate ISIS603380</strain>
    </source>
</reference>
<organism evidence="4 5">
    <name type="scientific">Loxodonta africana</name>
    <name type="common">African elephant</name>
    <dbReference type="NCBI Taxonomy" id="9785"/>
    <lineage>
        <taxon>Eukaryota</taxon>
        <taxon>Metazoa</taxon>
        <taxon>Chordata</taxon>
        <taxon>Craniata</taxon>
        <taxon>Vertebrata</taxon>
        <taxon>Euteleostomi</taxon>
        <taxon>Mammalia</taxon>
        <taxon>Eutheria</taxon>
        <taxon>Afrotheria</taxon>
        <taxon>Proboscidea</taxon>
        <taxon>Elephantidae</taxon>
        <taxon>Loxodonta</taxon>
    </lineage>
</organism>
<dbReference type="InterPro" id="IPR029300">
    <property type="entry name" value="CEP170_C"/>
</dbReference>
<feature type="region of interest" description="Disordered" evidence="2">
    <location>
        <begin position="1164"/>
        <end position="1226"/>
    </location>
</feature>
<dbReference type="Proteomes" id="UP000007646">
    <property type="component" value="Unassembled WGS sequence"/>
</dbReference>
<comment type="similarity">
    <text evidence="1">Belongs to the CEP170 family.</text>
</comment>
<evidence type="ECO:0000256" key="1">
    <source>
        <dbReference type="ARBA" id="ARBA00010436"/>
    </source>
</evidence>
<gene>
    <name evidence="4" type="primary">CEP170B</name>
</gene>
<dbReference type="Pfam" id="PF15308">
    <property type="entry name" value="CEP170_C"/>
    <property type="match status" value="1"/>
</dbReference>
<evidence type="ECO:0000313" key="5">
    <source>
        <dbReference type="Proteomes" id="UP000007646"/>
    </source>
</evidence>
<dbReference type="GeneTree" id="ENSGT00940000157058"/>
<feature type="compositionally biased region" description="Polar residues" evidence="2">
    <location>
        <begin position="1339"/>
        <end position="1349"/>
    </location>
</feature>
<feature type="compositionally biased region" description="Low complexity" evidence="2">
    <location>
        <begin position="1291"/>
        <end position="1304"/>
    </location>
</feature>
<dbReference type="InParanoid" id="G3TCZ1"/>
<feature type="compositionally biased region" description="Pro residues" evidence="2">
    <location>
        <begin position="167"/>
        <end position="176"/>
    </location>
</feature>
<proteinExistence type="inferred from homology"/>